<organism evidence="5 6">
    <name type="scientific">Pseudoduganella violacea</name>
    <dbReference type="NCBI Taxonomy" id="1715466"/>
    <lineage>
        <taxon>Bacteria</taxon>
        <taxon>Pseudomonadati</taxon>
        <taxon>Pseudomonadota</taxon>
        <taxon>Betaproteobacteria</taxon>
        <taxon>Burkholderiales</taxon>
        <taxon>Oxalobacteraceae</taxon>
        <taxon>Telluria group</taxon>
        <taxon>Pseudoduganella</taxon>
    </lineage>
</organism>
<comment type="caution">
    <text evidence="5">The sequence shown here is derived from an EMBL/GenBank/DDBJ whole genome shotgun (WGS) entry which is preliminary data.</text>
</comment>
<dbReference type="Pfam" id="PF00132">
    <property type="entry name" value="Hexapep"/>
    <property type="match status" value="1"/>
</dbReference>
<keyword evidence="6" id="KW-1185">Reference proteome</keyword>
<dbReference type="InterPro" id="IPR045304">
    <property type="entry name" value="LbH_SAT"/>
</dbReference>
<dbReference type="Gene3D" id="2.160.10.10">
    <property type="entry name" value="Hexapeptide repeat proteins"/>
    <property type="match status" value="1"/>
</dbReference>
<dbReference type="SUPFAM" id="SSF51161">
    <property type="entry name" value="Trimeric LpxA-like enzymes"/>
    <property type="match status" value="1"/>
</dbReference>
<proteinExistence type="inferred from homology"/>
<dbReference type="EMBL" id="JACHXD010000006">
    <property type="protein sequence ID" value="MBB3119612.1"/>
    <property type="molecule type" value="Genomic_DNA"/>
</dbReference>
<accession>A0A7W5BAJ5</accession>
<evidence type="ECO:0000256" key="1">
    <source>
        <dbReference type="ARBA" id="ARBA00007274"/>
    </source>
</evidence>
<evidence type="ECO:0000313" key="5">
    <source>
        <dbReference type="EMBL" id="MBB3119612.1"/>
    </source>
</evidence>
<gene>
    <name evidence="5" type="ORF">FHS03_002664</name>
</gene>
<keyword evidence="2 5" id="KW-0808">Transferase</keyword>
<name>A0A7W5BAJ5_9BURK</name>
<protein>
    <submittedName>
        <fullName evidence="5">Serine O-acetyltransferase</fullName>
        <ecNumber evidence="5">2.3.1.30</ecNumber>
    </submittedName>
</protein>
<dbReference type="GO" id="GO:0009001">
    <property type="term" value="F:serine O-acetyltransferase activity"/>
    <property type="evidence" value="ECO:0007669"/>
    <property type="project" value="UniProtKB-EC"/>
</dbReference>
<dbReference type="EC" id="2.3.1.30" evidence="5"/>
<evidence type="ECO:0000256" key="4">
    <source>
        <dbReference type="ARBA" id="ARBA00023315"/>
    </source>
</evidence>
<evidence type="ECO:0000313" key="6">
    <source>
        <dbReference type="Proteomes" id="UP000541535"/>
    </source>
</evidence>
<keyword evidence="4 5" id="KW-0012">Acyltransferase</keyword>
<comment type="similarity">
    <text evidence="1">Belongs to the transferase hexapeptide repeat family.</text>
</comment>
<dbReference type="InterPro" id="IPR001451">
    <property type="entry name" value="Hexapep"/>
</dbReference>
<dbReference type="RefSeq" id="WP_221208133.1">
    <property type="nucleotide sequence ID" value="NZ_JACHXD010000006.1"/>
</dbReference>
<sequence>MIKLYGLYQYENGSSIAWDSQFAGEPCFPHGPKSIFVSGGAKIGRNCVIFQQVTIGSNTLPGSKGMGAPTIGDNCYIGAGAKIVGAVRVGHNVRIAANAVVYEDVPDNSVVLSGEQRTVTRAAPLDNRFYSFRGRWMFFSDGAWTPVVDAAVLAGLSGGQLRSPAQQESQP</sequence>
<dbReference type="InterPro" id="IPR018357">
    <property type="entry name" value="Hexapep_transf_CS"/>
</dbReference>
<keyword evidence="3" id="KW-0677">Repeat</keyword>
<dbReference type="Proteomes" id="UP000541535">
    <property type="component" value="Unassembled WGS sequence"/>
</dbReference>
<dbReference type="AlphaFoldDB" id="A0A7W5BAJ5"/>
<evidence type="ECO:0000256" key="2">
    <source>
        <dbReference type="ARBA" id="ARBA00022679"/>
    </source>
</evidence>
<dbReference type="PROSITE" id="PS00101">
    <property type="entry name" value="HEXAPEP_TRANSFERASES"/>
    <property type="match status" value="1"/>
</dbReference>
<dbReference type="PANTHER" id="PTHR42811">
    <property type="entry name" value="SERINE ACETYLTRANSFERASE"/>
    <property type="match status" value="1"/>
</dbReference>
<dbReference type="CDD" id="cd03354">
    <property type="entry name" value="LbH_SAT"/>
    <property type="match status" value="1"/>
</dbReference>
<dbReference type="InterPro" id="IPR011004">
    <property type="entry name" value="Trimer_LpxA-like_sf"/>
</dbReference>
<reference evidence="5 6" key="1">
    <citation type="submission" date="2020-08" db="EMBL/GenBank/DDBJ databases">
        <title>Genomic Encyclopedia of Type Strains, Phase III (KMG-III): the genomes of soil and plant-associated and newly described type strains.</title>
        <authorList>
            <person name="Whitman W."/>
        </authorList>
    </citation>
    <scope>NUCLEOTIDE SEQUENCE [LARGE SCALE GENOMIC DNA]</scope>
    <source>
        <strain evidence="5 6">CECT 8897</strain>
    </source>
</reference>
<evidence type="ECO:0000256" key="3">
    <source>
        <dbReference type="ARBA" id="ARBA00022737"/>
    </source>
</evidence>